<proteinExistence type="predicted"/>
<dbReference type="GO" id="GO:0051304">
    <property type="term" value="P:chromosome separation"/>
    <property type="evidence" value="ECO:0007669"/>
    <property type="project" value="InterPro"/>
</dbReference>
<dbReference type="Proteomes" id="UP000264062">
    <property type="component" value="Unassembled WGS sequence"/>
</dbReference>
<dbReference type="PANTHER" id="PTHR34298:SF2">
    <property type="entry name" value="SEGREGATION AND CONDENSATION PROTEIN B"/>
    <property type="match status" value="1"/>
</dbReference>
<protein>
    <submittedName>
        <fullName evidence="5">SMC-Scp complex subunit ScpB</fullName>
    </submittedName>
</protein>
<dbReference type="InterPro" id="IPR036388">
    <property type="entry name" value="WH-like_DNA-bd_sf"/>
</dbReference>
<evidence type="ECO:0000256" key="1">
    <source>
        <dbReference type="ARBA" id="ARBA00022490"/>
    </source>
</evidence>
<evidence type="ECO:0000313" key="6">
    <source>
        <dbReference type="Proteomes" id="UP000264062"/>
    </source>
</evidence>
<dbReference type="InterPro" id="IPR005234">
    <property type="entry name" value="ScpB_csome_segregation"/>
</dbReference>
<keyword evidence="1" id="KW-0963">Cytoplasm</keyword>
<dbReference type="PANTHER" id="PTHR34298">
    <property type="entry name" value="SEGREGATION AND CONDENSATION PROTEIN B"/>
    <property type="match status" value="1"/>
</dbReference>
<dbReference type="GO" id="GO:0051301">
    <property type="term" value="P:cell division"/>
    <property type="evidence" value="ECO:0007669"/>
    <property type="project" value="UniProtKB-KW"/>
</dbReference>
<comment type="caution">
    <text evidence="5">The sequence shown here is derived from an EMBL/GenBank/DDBJ whole genome shotgun (WGS) entry which is preliminary data.</text>
</comment>
<keyword evidence="3" id="KW-0159">Chromosome partition</keyword>
<dbReference type="PIRSF" id="PIRSF019345">
    <property type="entry name" value="ScpB"/>
    <property type="match status" value="1"/>
</dbReference>
<sequence length="184" mass="20930">MERIIPEVEAILFSSSEPVERELLMKMLGIDRTLFLQVIEFLKEKYNVPESGLMIIDAAGGYQMVTKPQYAETLEKFYGNKKMSRLSTPALETLAIIAYKQPLTKQEIEDIRGVNCDGVVKTLLDRDLVIRKGNADLPGKPSLYHTTKKFLAYFKISSLKELPSIEDIAGDNPKQENLFNERED</sequence>
<reference evidence="5 6" key="1">
    <citation type="journal article" date="2018" name="Nat. Biotechnol.">
        <title>A standardized bacterial taxonomy based on genome phylogeny substantially revises the tree of life.</title>
        <authorList>
            <person name="Parks D.H."/>
            <person name="Chuvochina M."/>
            <person name="Waite D.W."/>
            <person name="Rinke C."/>
            <person name="Skarshewski A."/>
            <person name="Chaumeil P.A."/>
            <person name="Hugenholtz P."/>
        </authorList>
    </citation>
    <scope>NUCLEOTIDE SEQUENCE [LARGE SCALE GENOMIC DNA]</scope>
    <source>
        <strain evidence="5">UBA9956</strain>
    </source>
</reference>
<gene>
    <name evidence="5" type="primary">scpB</name>
    <name evidence="5" type="ORF">DCW38_08075</name>
</gene>
<organism evidence="5 6">
    <name type="scientific">candidate division WOR-3 bacterium</name>
    <dbReference type="NCBI Taxonomy" id="2052148"/>
    <lineage>
        <taxon>Bacteria</taxon>
        <taxon>Bacteria division WOR-3</taxon>
    </lineage>
</organism>
<keyword evidence="4" id="KW-0131">Cell cycle</keyword>
<dbReference type="SUPFAM" id="SSF46785">
    <property type="entry name" value="Winged helix' DNA-binding domain"/>
    <property type="match status" value="2"/>
</dbReference>
<dbReference type="InterPro" id="IPR036390">
    <property type="entry name" value="WH_DNA-bd_sf"/>
</dbReference>
<evidence type="ECO:0000256" key="2">
    <source>
        <dbReference type="ARBA" id="ARBA00022618"/>
    </source>
</evidence>
<accession>A0A350HC53</accession>
<dbReference type="Pfam" id="PF04079">
    <property type="entry name" value="SMC_ScpB"/>
    <property type="match status" value="1"/>
</dbReference>
<evidence type="ECO:0000256" key="4">
    <source>
        <dbReference type="ARBA" id="ARBA00023306"/>
    </source>
</evidence>
<keyword evidence="2" id="KW-0132">Cell division</keyword>
<dbReference type="NCBIfam" id="TIGR00281">
    <property type="entry name" value="SMC-Scp complex subunit ScpB"/>
    <property type="match status" value="1"/>
</dbReference>
<evidence type="ECO:0000256" key="3">
    <source>
        <dbReference type="ARBA" id="ARBA00022829"/>
    </source>
</evidence>
<dbReference type="EMBL" id="DMZY01000240">
    <property type="protein sequence ID" value="HAV93119.1"/>
    <property type="molecule type" value="Genomic_DNA"/>
</dbReference>
<dbReference type="AlphaFoldDB" id="A0A350HC53"/>
<dbReference type="Gene3D" id="1.10.10.10">
    <property type="entry name" value="Winged helix-like DNA-binding domain superfamily/Winged helix DNA-binding domain"/>
    <property type="match status" value="2"/>
</dbReference>
<name>A0A350HC53_UNCW3</name>
<evidence type="ECO:0000313" key="5">
    <source>
        <dbReference type="EMBL" id="HAV93119.1"/>
    </source>
</evidence>